<dbReference type="AlphaFoldDB" id="A0A382N7G3"/>
<gene>
    <name evidence="1" type="ORF">METZ01_LOCUS309978</name>
</gene>
<reference evidence="1" key="1">
    <citation type="submission" date="2018-05" db="EMBL/GenBank/DDBJ databases">
        <authorList>
            <person name="Lanie J.A."/>
            <person name="Ng W.-L."/>
            <person name="Kazmierczak K.M."/>
            <person name="Andrzejewski T.M."/>
            <person name="Davidsen T.M."/>
            <person name="Wayne K.J."/>
            <person name="Tettelin H."/>
            <person name="Glass J.I."/>
            <person name="Rusch D."/>
            <person name="Podicherti R."/>
            <person name="Tsui H.-C.T."/>
            <person name="Winkler M.E."/>
        </authorList>
    </citation>
    <scope>NUCLEOTIDE SEQUENCE</scope>
</reference>
<feature type="non-terminal residue" evidence="1">
    <location>
        <position position="85"/>
    </location>
</feature>
<dbReference type="Pfam" id="PF12006">
    <property type="entry name" value="DUF3500"/>
    <property type="match status" value="1"/>
</dbReference>
<name>A0A382N7G3_9ZZZZ</name>
<proteinExistence type="predicted"/>
<sequence length="85" mass="9422">MKFARIFTVIASLSFAAQTQAASVVKEMTVAANNLLDSLDSAQKAKAAFDFNGKERLYWHFLPAEMLKGGSRKGLQIKQMNGKQR</sequence>
<organism evidence="1">
    <name type="scientific">marine metagenome</name>
    <dbReference type="NCBI Taxonomy" id="408172"/>
    <lineage>
        <taxon>unclassified sequences</taxon>
        <taxon>metagenomes</taxon>
        <taxon>ecological metagenomes</taxon>
    </lineage>
</organism>
<accession>A0A382N7G3</accession>
<evidence type="ECO:0000313" key="1">
    <source>
        <dbReference type="EMBL" id="SVC57124.1"/>
    </source>
</evidence>
<protein>
    <submittedName>
        <fullName evidence="1">Uncharacterized protein</fullName>
    </submittedName>
</protein>
<dbReference type="EMBL" id="UINC01098531">
    <property type="protein sequence ID" value="SVC57124.1"/>
    <property type="molecule type" value="Genomic_DNA"/>
</dbReference>
<dbReference type="InterPro" id="IPR021889">
    <property type="entry name" value="DUF3500"/>
</dbReference>